<evidence type="ECO:0000313" key="2">
    <source>
        <dbReference type="EMBL" id="EDQ98110.1"/>
    </source>
</evidence>
<keyword evidence="3" id="KW-1185">Reference proteome</keyword>
<dbReference type="GeneID" id="6086895"/>
<proteinExistence type="predicted"/>
<dbReference type="RefSeq" id="XP_001891239.1">
    <property type="nucleotide sequence ID" value="XM_001891204.1"/>
</dbReference>
<dbReference type="STRING" id="486041.B0E4X1"/>
<dbReference type="GO" id="GO:0004518">
    <property type="term" value="F:nuclease activity"/>
    <property type="evidence" value="ECO:0007669"/>
    <property type="project" value="InterPro"/>
</dbReference>
<organism evidence="3">
    <name type="scientific">Laccaria bicolor (strain S238N-H82 / ATCC MYA-4686)</name>
    <name type="common">Bicoloured deceiver</name>
    <name type="synonym">Laccaria laccata var. bicolor</name>
    <dbReference type="NCBI Taxonomy" id="486041"/>
    <lineage>
        <taxon>Eukaryota</taxon>
        <taxon>Fungi</taxon>
        <taxon>Dikarya</taxon>
        <taxon>Basidiomycota</taxon>
        <taxon>Agaricomycotina</taxon>
        <taxon>Agaricomycetes</taxon>
        <taxon>Agaricomycetidae</taxon>
        <taxon>Agaricales</taxon>
        <taxon>Agaricineae</taxon>
        <taxon>Hydnangiaceae</taxon>
        <taxon>Laccaria</taxon>
    </lineage>
</organism>
<gene>
    <name evidence="2" type="ORF">LACBIDRAFT_310762</name>
</gene>
<dbReference type="Gene3D" id="1.10.150.20">
    <property type="entry name" value="5' to 3' exonuclease, C-terminal subdomain"/>
    <property type="match status" value="1"/>
</dbReference>
<dbReference type="InterPro" id="IPR029060">
    <property type="entry name" value="PIN-like_dom_sf"/>
</dbReference>
<feature type="domain" description="XPG-I" evidence="1">
    <location>
        <begin position="78"/>
        <end position="148"/>
    </location>
</feature>
<name>B0E4X1_LACBS</name>
<dbReference type="SUPFAM" id="SSF47807">
    <property type="entry name" value="5' to 3' exonuclease, C-terminal subdomain"/>
    <property type="match status" value="1"/>
</dbReference>
<dbReference type="KEGG" id="lbc:LACBIDRAFT_310762"/>
<evidence type="ECO:0000259" key="1">
    <source>
        <dbReference type="Pfam" id="PF00867"/>
    </source>
</evidence>
<reference evidence="2 3" key="1">
    <citation type="journal article" date="2008" name="Nature">
        <title>The genome of Laccaria bicolor provides insights into mycorrhizal symbiosis.</title>
        <authorList>
            <person name="Martin F."/>
            <person name="Aerts A."/>
            <person name="Ahren D."/>
            <person name="Brun A."/>
            <person name="Danchin E.G.J."/>
            <person name="Duchaussoy F."/>
            <person name="Gibon J."/>
            <person name="Kohler A."/>
            <person name="Lindquist E."/>
            <person name="Pereda V."/>
            <person name="Salamov A."/>
            <person name="Shapiro H.J."/>
            <person name="Wuyts J."/>
            <person name="Blaudez D."/>
            <person name="Buee M."/>
            <person name="Brokstein P."/>
            <person name="Canbaeck B."/>
            <person name="Cohen D."/>
            <person name="Courty P.E."/>
            <person name="Coutinho P.M."/>
            <person name="Delaruelle C."/>
            <person name="Detter J.C."/>
            <person name="Deveau A."/>
            <person name="DiFazio S."/>
            <person name="Duplessis S."/>
            <person name="Fraissinet-Tachet L."/>
            <person name="Lucic E."/>
            <person name="Frey-Klett P."/>
            <person name="Fourrey C."/>
            <person name="Feussner I."/>
            <person name="Gay G."/>
            <person name="Grimwood J."/>
            <person name="Hoegger P.J."/>
            <person name="Jain P."/>
            <person name="Kilaru S."/>
            <person name="Labbe J."/>
            <person name="Lin Y.C."/>
            <person name="Legue V."/>
            <person name="Le Tacon F."/>
            <person name="Marmeisse R."/>
            <person name="Melayah D."/>
            <person name="Montanini B."/>
            <person name="Muratet M."/>
            <person name="Nehls U."/>
            <person name="Niculita-Hirzel H."/>
            <person name="Oudot-Le Secq M.P."/>
            <person name="Peter M."/>
            <person name="Quesneville H."/>
            <person name="Rajashekar B."/>
            <person name="Reich M."/>
            <person name="Rouhier N."/>
            <person name="Schmutz J."/>
            <person name="Yin T."/>
            <person name="Chalot M."/>
            <person name="Henrissat B."/>
            <person name="Kuees U."/>
            <person name="Lucas S."/>
            <person name="Van de Peer Y."/>
            <person name="Podila G.K."/>
            <person name="Polle A."/>
            <person name="Pukkila P.J."/>
            <person name="Richardson P.M."/>
            <person name="Rouze P."/>
            <person name="Sanders I.R."/>
            <person name="Stajich J.E."/>
            <person name="Tunlid A."/>
            <person name="Tuskan G."/>
            <person name="Grigoriev I.V."/>
        </authorList>
    </citation>
    <scope>NUCLEOTIDE SEQUENCE [LARGE SCALE GENOMIC DNA]</scope>
    <source>
        <strain evidence="3">S238N-H82 / ATCC MYA-4686</strain>
    </source>
</reference>
<dbReference type="Pfam" id="PF00867">
    <property type="entry name" value="XPG_I"/>
    <property type="match status" value="1"/>
</dbReference>
<protein>
    <submittedName>
        <fullName evidence="2">Predicted protein</fullName>
    </submittedName>
</protein>
<dbReference type="AlphaFoldDB" id="B0E4X1"/>
<accession>B0E4X1</accession>
<dbReference type="Proteomes" id="UP000001194">
    <property type="component" value="Unassembled WGS sequence"/>
</dbReference>
<dbReference type="InterPro" id="IPR006086">
    <property type="entry name" value="XPG-I_dom"/>
</dbReference>
<dbReference type="OrthoDB" id="3017574at2759"/>
<dbReference type="InterPro" id="IPR036279">
    <property type="entry name" value="5-3_exonuclease_C_sf"/>
</dbReference>
<dbReference type="EMBL" id="DS547536">
    <property type="protein sequence ID" value="EDQ98110.1"/>
    <property type="molecule type" value="Genomic_DNA"/>
</dbReference>
<dbReference type="HOGENOM" id="CLU_1563133_0_0_1"/>
<evidence type="ECO:0000313" key="3">
    <source>
        <dbReference type="Proteomes" id="UP000001194"/>
    </source>
</evidence>
<dbReference type="InParanoid" id="B0E4X1"/>
<dbReference type="SUPFAM" id="SSF88723">
    <property type="entry name" value="PIN domain-like"/>
    <property type="match status" value="1"/>
</dbReference>
<sequence>MKRKTNQRQRAWKIKILHPMTEWMQEKQRIVEEAPSALIVGGGALGIHLTLLANRRTISTSCLRCLFHMCFLVTRFTMLGRGGKMYATDSNDMDALTFNAPTGILFRYLTFSEAKKQPISEINLKEAFEVLVMNMSQLFDQCIPLGRDYLEPIKDVGPKFALKLIREYGAS</sequence>